<evidence type="ECO:0000313" key="1">
    <source>
        <dbReference type="EMBL" id="MDR7379751.1"/>
    </source>
</evidence>
<gene>
    <name evidence="1" type="ORF">J2X19_004447</name>
</gene>
<accession>A0ABU2CEM5</accession>
<evidence type="ECO:0000313" key="2">
    <source>
        <dbReference type="Proteomes" id="UP001180487"/>
    </source>
</evidence>
<dbReference type="SUPFAM" id="SSF56529">
    <property type="entry name" value="FAH"/>
    <property type="match status" value="1"/>
</dbReference>
<organism evidence="1 2">
    <name type="scientific">Rhodoferax ferrireducens</name>
    <dbReference type="NCBI Taxonomy" id="192843"/>
    <lineage>
        <taxon>Bacteria</taxon>
        <taxon>Pseudomonadati</taxon>
        <taxon>Pseudomonadota</taxon>
        <taxon>Betaproteobacteria</taxon>
        <taxon>Burkholderiales</taxon>
        <taxon>Comamonadaceae</taxon>
        <taxon>Rhodoferax</taxon>
    </lineage>
</organism>
<proteinExistence type="predicted"/>
<dbReference type="PANTHER" id="PTHR30143">
    <property type="entry name" value="ACID HYDRATASE"/>
    <property type="match status" value="1"/>
</dbReference>
<dbReference type="RefSeq" id="WP_310376599.1">
    <property type="nucleotide sequence ID" value="NZ_JAVDXT010000005.1"/>
</dbReference>
<dbReference type="Proteomes" id="UP001180487">
    <property type="component" value="Unassembled WGS sequence"/>
</dbReference>
<comment type="caution">
    <text evidence="1">The sequence shown here is derived from an EMBL/GenBank/DDBJ whole genome shotgun (WGS) entry which is preliminary data.</text>
</comment>
<dbReference type="PANTHER" id="PTHR30143:SF0">
    <property type="entry name" value="2-KETO-4-PENTENOATE HYDRATASE"/>
    <property type="match status" value="1"/>
</dbReference>
<dbReference type="Gene3D" id="3.90.850.10">
    <property type="entry name" value="Fumarylacetoacetase-like, C-terminal domain"/>
    <property type="match status" value="1"/>
</dbReference>
<dbReference type="InterPro" id="IPR036663">
    <property type="entry name" value="Fumarylacetoacetase_C_sf"/>
</dbReference>
<dbReference type="EMBL" id="JAVDXT010000005">
    <property type="protein sequence ID" value="MDR7379751.1"/>
    <property type="molecule type" value="Genomic_DNA"/>
</dbReference>
<keyword evidence="2" id="KW-1185">Reference proteome</keyword>
<sequence length="275" mass="29007">MNTHSSLTLPAAAQEVVAALVAARRSGQTAPASILRAALSTDDEAYAVQEAVAQALGWFADGGPRYWKSGGASRESVLSHAALPSAGVRVAGDTLANVSFHTPAVEAEIVLRLAEDVTPERAQRLTHADAPALVDAMAVAIEIADSRWDEGLQAPPALRLADQGSHGALVLGAWMPWRAHDWANQRCEVRFGGTPVIANTGAYSLGDPLWLLPIWLRHATRHDRTVAAHSVVTTGSWVGAIPSPKDADVVVRFPGLGEVGLRGGTVHAAHRIDFT</sequence>
<dbReference type="InterPro" id="IPR050772">
    <property type="entry name" value="Hydratase-Decarb/MhpD_sf"/>
</dbReference>
<name>A0ABU2CEM5_9BURK</name>
<protein>
    <submittedName>
        <fullName evidence="1">2-keto-4-pentenoate hydratase</fullName>
    </submittedName>
</protein>
<reference evidence="1 2" key="1">
    <citation type="submission" date="2023-07" db="EMBL/GenBank/DDBJ databases">
        <title>Sorghum-associated microbial communities from plants grown in Nebraska, USA.</title>
        <authorList>
            <person name="Schachtman D."/>
        </authorList>
    </citation>
    <scope>NUCLEOTIDE SEQUENCE [LARGE SCALE GENOMIC DNA]</scope>
    <source>
        <strain evidence="1 2">BE313</strain>
    </source>
</reference>